<organism evidence="2 3">
    <name type="scientific">Vigna unguiculata</name>
    <name type="common">Cowpea</name>
    <dbReference type="NCBI Taxonomy" id="3917"/>
    <lineage>
        <taxon>Eukaryota</taxon>
        <taxon>Viridiplantae</taxon>
        <taxon>Streptophyta</taxon>
        <taxon>Embryophyta</taxon>
        <taxon>Tracheophyta</taxon>
        <taxon>Spermatophyta</taxon>
        <taxon>Magnoliopsida</taxon>
        <taxon>eudicotyledons</taxon>
        <taxon>Gunneridae</taxon>
        <taxon>Pentapetalae</taxon>
        <taxon>rosids</taxon>
        <taxon>fabids</taxon>
        <taxon>Fabales</taxon>
        <taxon>Fabaceae</taxon>
        <taxon>Papilionoideae</taxon>
        <taxon>50 kb inversion clade</taxon>
        <taxon>NPAAA clade</taxon>
        <taxon>indigoferoid/millettioid clade</taxon>
        <taxon>Phaseoleae</taxon>
        <taxon>Vigna</taxon>
    </lineage>
</organism>
<reference evidence="2 3" key="1">
    <citation type="submission" date="2019-04" db="EMBL/GenBank/DDBJ databases">
        <title>An improved genome assembly and genetic linkage map for asparagus bean, Vigna unguiculata ssp. sesquipedialis.</title>
        <authorList>
            <person name="Xia Q."/>
            <person name="Zhang R."/>
            <person name="Dong Y."/>
        </authorList>
    </citation>
    <scope>NUCLEOTIDE SEQUENCE [LARGE SCALE GENOMIC DNA]</scope>
    <source>
        <tissue evidence="2">Leaf</tissue>
    </source>
</reference>
<dbReference type="EMBL" id="CP039348">
    <property type="protein sequence ID" value="QCD90368.1"/>
    <property type="molecule type" value="Genomic_DNA"/>
</dbReference>
<dbReference type="Proteomes" id="UP000501690">
    <property type="component" value="Linkage Group LG4"/>
</dbReference>
<protein>
    <submittedName>
        <fullName evidence="2">Uncharacterized protein</fullName>
    </submittedName>
</protein>
<keyword evidence="3" id="KW-1185">Reference proteome</keyword>
<name>A0A4D6LPR0_VIGUN</name>
<evidence type="ECO:0000313" key="3">
    <source>
        <dbReference type="Proteomes" id="UP000501690"/>
    </source>
</evidence>
<gene>
    <name evidence="2" type="ORF">DEO72_LG4g1323</name>
</gene>
<accession>A0A4D6LPR0</accession>
<dbReference type="AlphaFoldDB" id="A0A4D6LPR0"/>
<evidence type="ECO:0000313" key="2">
    <source>
        <dbReference type="EMBL" id="QCD90368.1"/>
    </source>
</evidence>
<proteinExistence type="predicted"/>
<sequence length="190" mass="20749">MSVGPKGCPKGNQTPKFALTYHSFLISEKQPLCPSFPNTEPLLGFRSLASSGEVQPDLHFTSLIYSRSCCVPLFVPKDPAASLFSREEQWRGQGCTRALAQAKAFVLSEAPFRSGERRSPKRAHVRALACCSCFSPGEEPHLWARGCLAQARRARLSEPCESLPASLSRSHLSESPPLKRGHSSHLSEGS</sequence>
<feature type="region of interest" description="Disordered" evidence="1">
    <location>
        <begin position="166"/>
        <end position="190"/>
    </location>
</feature>
<evidence type="ECO:0000256" key="1">
    <source>
        <dbReference type="SAM" id="MobiDB-lite"/>
    </source>
</evidence>